<dbReference type="GO" id="GO:0046872">
    <property type="term" value="F:metal ion binding"/>
    <property type="evidence" value="ECO:0007669"/>
    <property type="project" value="UniProtKB-KW"/>
</dbReference>
<evidence type="ECO:0000256" key="4">
    <source>
        <dbReference type="ARBA" id="ARBA00023242"/>
    </source>
</evidence>
<feature type="region of interest" description="Disordered" evidence="6">
    <location>
        <begin position="319"/>
        <end position="338"/>
    </location>
</feature>
<evidence type="ECO:0000313" key="8">
    <source>
        <dbReference type="EMBL" id="MFH4974458.1"/>
    </source>
</evidence>
<dbReference type="EMBL" id="JBGFUD010000403">
    <property type="protein sequence ID" value="MFH4974458.1"/>
    <property type="molecule type" value="Genomic_DNA"/>
</dbReference>
<feature type="domain" description="DM" evidence="7">
    <location>
        <begin position="110"/>
        <end position="157"/>
    </location>
</feature>
<evidence type="ECO:0000256" key="1">
    <source>
        <dbReference type="ARBA" id="ARBA00022723"/>
    </source>
</evidence>
<feature type="DNA-binding region" description="DM" evidence="5">
    <location>
        <begin position="34"/>
        <end position="94"/>
    </location>
</feature>
<dbReference type="SUPFAM" id="SSF82927">
    <property type="entry name" value="Cysteine-rich DNA binding domain, (DM domain)"/>
    <property type="match status" value="2"/>
</dbReference>
<name>A0ABD6ECC7_9BILA</name>
<feature type="DNA-binding region" description="DM" evidence="5">
    <location>
        <begin position="110"/>
        <end position="157"/>
    </location>
</feature>
<evidence type="ECO:0000259" key="7">
    <source>
        <dbReference type="PROSITE" id="PS50809"/>
    </source>
</evidence>
<dbReference type="Gene3D" id="4.10.1040.10">
    <property type="entry name" value="DM DNA-binding domain"/>
    <property type="match status" value="2"/>
</dbReference>
<dbReference type="AlphaFoldDB" id="A0ABD6ECC7"/>
<feature type="domain" description="DM" evidence="7">
    <location>
        <begin position="34"/>
        <end position="94"/>
    </location>
</feature>
<dbReference type="PANTHER" id="PTHR12322">
    <property type="entry name" value="DOUBLESEX AND MAB-3 RELATED TRANSCRIPTION FACTOR DMRT"/>
    <property type="match status" value="1"/>
</dbReference>
<dbReference type="PROSITE" id="PS50809">
    <property type="entry name" value="DM_2"/>
    <property type="match status" value="2"/>
</dbReference>
<dbReference type="PANTHER" id="PTHR12322:SF110">
    <property type="entry name" value="DOUBLESEX- AND MAB-3-RELATED TRANSCRIPTION FACTOR DMD-10"/>
    <property type="match status" value="1"/>
</dbReference>
<keyword evidence="3 5" id="KW-0238">DNA-binding</keyword>
<dbReference type="Pfam" id="PF00751">
    <property type="entry name" value="DM"/>
    <property type="match status" value="2"/>
</dbReference>
<comment type="subcellular location">
    <subcellularLocation>
        <location evidence="5">Nucleus</location>
    </subcellularLocation>
</comment>
<dbReference type="PROSITE" id="PS40000">
    <property type="entry name" value="DM_1"/>
    <property type="match status" value="2"/>
</dbReference>
<gene>
    <name evidence="8" type="ORF">AB6A40_001167</name>
</gene>
<protein>
    <recommendedName>
        <fullName evidence="7">DM domain-containing protein</fullName>
    </recommendedName>
</protein>
<keyword evidence="4 5" id="KW-0539">Nucleus</keyword>
<dbReference type="GO" id="GO:0003677">
    <property type="term" value="F:DNA binding"/>
    <property type="evidence" value="ECO:0007669"/>
    <property type="project" value="UniProtKB-UniRule"/>
</dbReference>
<evidence type="ECO:0000256" key="5">
    <source>
        <dbReference type="PROSITE-ProRule" id="PRU00070"/>
    </source>
</evidence>
<dbReference type="Proteomes" id="UP001608902">
    <property type="component" value="Unassembled WGS sequence"/>
</dbReference>
<keyword evidence="9" id="KW-1185">Reference proteome</keyword>
<dbReference type="GO" id="GO:0005634">
    <property type="term" value="C:nucleus"/>
    <property type="evidence" value="ECO:0007669"/>
    <property type="project" value="UniProtKB-SubCell"/>
</dbReference>
<dbReference type="SMART" id="SM00301">
    <property type="entry name" value="DM"/>
    <property type="match status" value="2"/>
</dbReference>
<feature type="compositionally biased region" description="Low complexity" evidence="6">
    <location>
        <begin position="323"/>
        <end position="338"/>
    </location>
</feature>
<keyword evidence="2 5" id="KW-0862">Zinc</keyword>
<accession>A0ABD6ECC7</accession>
<keyword evidence="1 5" id="KW-0479">Metal-binding</keyword>
<dbReference type="InterPro" id="IPR026607">
    <property type="entry name" value="DMRT"/>
</dbReference>
<evidence type="ECO:0000256" key="2">
    <source>
        <dbReference type="ARBA" id="ARBA00022833"/>
    </source>
</evidence>
<dbReference type="InterPro" id="IPR001275">
    <property type="entry name" value="DM_DNA-bd"/>
</dbReference>
<organism evidence="8 9">
    <name type="scientific">Gnathostoma spinigerum</name>
    <dbReference type="NCBI Taxonomy" id="75299"/>
    <lineage>
        <taxon>Eukaryota</taxon>
        <taxon>Metazoa</taxon>
        <taxon>Ecdysozoa</taxon>
        <taxon>Nematoda</taxon>
        <taxon>Chromadorea</taxon>
        <taxon>Rhabditida</taxon>
        <taxon>Spirurina</taxon>
        <taxon>Gnathostomatomorpha</taxon>
        <taxon>Gnathostomatoidea</taxon>
        <taxon>Gnathostomatidae</taxon>
        <taxon>Gnathostoma</taxon>
    </lineage>
</organism>
<sequence length="404" mass="43630">MMGLETFNTIAALNAAAASAAAVDKIGSKRVYYCQRCLNHGRLEPRKNHKCECIFASCTCSKCILVEKRRVLNTQLHELEDVGEGETEEDSEERTVTGSIRVKGERVPNCQKCGQHGRKSRLKGHKRVCPYRDCSCAKCQVVSERQKLMADQIKIRRRQRKDTLMNMTRENITATLNAAAVVAAGGPLPYFSNFNNLIYNQLQGSIYPTQNFLSSSSSGCATLDPSTIPLANAGSIKFMPPTSALPAPPPSQVTATATAEHLKSHIASPPIPLSPPQRPLLFSTNVTVSPNVICSTISPQTVPSGESKIVAPIAINPTLRGRSSSSSSSASDSSKSSFSNLFNPNPNVGPLSLKLPTSSLSPVISNEQLLKSFLMNVRLLEQSMCSEASRPETSSSSFIDVCNV</sequence>
<proteinExistence type="predicted"/>
<dbReference type="InterPro" id="IPR036407">
    <property type="entry name" value="DM_DNA-bd_sf"/>
</dbReference>
<evidence type="ECO:0000256" key="3">
    <source>
        <dbReference type="ARBA" id="ARBA00023125"/>
    </source>
</evidence>
<reference evidence="8 9" key="1">
    <citation type="submission" date="2024-08" db="EMBL/GenBank/DDBJ databases">
        <title>Gnathostoma spinigerum genome.</title>
        <authorList>
            <person name="Gonzalez-Bertolin B."/>
            <person name="Monzon S."/>
            <person name="Zaballos A."/>
            <person name="Jimenez P."/>
            <person name="Dekumyoy P."/>
            <person name="Varona S."/>
            <person name="Cuesta I."/>
            <person name="Sumanam S."/>
            <person name="Adisakwattana P."/>
            <person name="Gasser R.B."/>
            <person name="Hernandez-Gonzalez A."/>
            <person name="Young N.D."/>
            <person name="Perteguer M.J."/>
        </authorList>
    </citation>
    <scope>NUCLEOTIDE SEQUENCE [LARGE SCALE GENOMIC DNA]</scope>
    <source>
        <strain evidence="8">AL3</strain>
        <tissue evidence="8">Liver</tissue>
    </source>
</reference>
<evidence type="ECO:0000313" key="9">
    <source>
        <dbReference type="Proteomes" id="UP001608902"/>
    </source>
</evidence>
<dbReference type="FunFam" id="4.10.1040.10:FF:000001">
    <property type="entry name" value="doublesex- and mab-3-related transcription factor 1"/>
    <property type="match status" value="1"/>
</dbReference>
<comment type="caution">
    <text evidence="8">The sequence shown here is derived from an EMBL/GenBank/DDBJ whole genome shotgun (WGS) entry which is preliminary data.</text>
</comment>
<evidence type="ECO:0000256" key="6">
    <source>
        <dbReference type="SAM" id="MobiDB-lite"/>
    </source>
</evidence>